<feature type="region of interest" description="Disordered" evidence="1">
    <location>
        <begin position="35"/>
        <end position="60"/>
    </location>
</feature>
<evidence type="ECO:0000313" key="3">
    <source>
        <dbReference type="Proteomes" id="UP000092445"/>
    </source>
</evidence>
<dbReference type="VEuPathDB" id="VectorBase:GPAI035242"/>
<accession>A0A1B0A5Q2</accession>
<feature type="compositionally biased region" description="Basic and acidic residues" evidence="1">
    <location>
        <begin position="49"/>
        <end position="60"/>
    </location>
</feature>
<keyword evidence="3" id="KW-1185">Reference proteome</keyword>
<protein>
    <submittedName>
        <fullName evidence="2">Uncharacterized protein</fullName>
    </submittedName>
</protein>
<dbReference type="AlphaFoldDB" id="A0A1B0A5Q2"/>
<dbReference type="EnsemblMetazoa" id="GPAI035242-RA">
    <property type="protein sequence ID" value="GPAI035242-PA"/>
    <property type="gene ID" value="GPAI035242"/>
</dbReference>
<name>A0A1B0A5Q2_GLOPL</name>
<evidence type="ECO:0000256" key="1">
    <source>
        <dbReference type="SAM" id="MobiDB-lite"/>
    </source>
</evidence>
<sequence>MTFSGCFHVESVASKDHKPAVVACLLELQTKLETLTRQRSPSPATHARNTLDELSKNKTAAIDERRNFARTSDENGAEQQNYHGTCTLPQYFLTSQQYQRNHPARFPNWRRTPSFPNSGHYETGHRSSTKMGAQLYRKWRAAYLHRASRRAGRGILHRQGPGLQGQGHYSGDTTRPGLNVVPQQQPTLNGEGEVHFLMFLLTSLYFTRLEGKISRLCVGLARTAVP</sequence>
<reference evidence="2" key="2">
    <citation type="submission" date="2020-05" db="UniProtKB">
        <authorList>
            <consortium name="EnsemblMetazoa"/>
        </authorList>
    </citation>
    <scope>IDENTIFICATION</scope>
    <source>
        <strain evidence="2">IAEA</strain>
    </source>
</reference>
<evidence type="ECO:0000313" key="2">
    <source>
        <dbReference type="EnsemblMetazoa" id="GPAI035242-PA"/>
    </source>
</evidence>
<feature type="region of interest" description="Disordered" evidence="1">
    <location>
        <begin position="154"/>
        <end position="185"/>
    </location>
</feature>
<reference evidence="3" key="1">
    <citation type="submission" date="2014-03" db="EMBL/GenBank/DDBJ databases">
        <authorList>
            <person name="Aksoy S."/>
            <person name="Warren W."/>
            <person name="Wilson R.K."/>
        </authorList>
    </citation>
    <scope>NUCLEOTIDE SEQUENCE [LARGE SCALE GENOMIC DNA]</scope>
    <source>
        <strain evidence="3">IAEA</strain>
    </source>
</reference>
<proteinExistence type="predicted"/>
<dbReference type="Proteomes" id="UP000092445">
    <property type="component" value="Unassembled WGS sequence"/>
</dbReference>
<organism evidence="2 3">
    <name type="scientific">Glossina pallidipes</name>
    <name type="common">Tsetse fly</name>
    <dbReference type="NCBI Taxonomy" id="7398"/>
    <lineage>
        <taxon>Eukaryota</taxon>
        <taxon>Metazoa</taxon>
        <taxon>Ecdysozoa</taxon>
        <taxon>Arthropoda</taxon>
        <taxon>Hexapoda</taxon>
        <taxon>Insecta</taxon>
        <taxon>Pterygota</taxon>
        <taxon>Neoptera</taxon>
        <taxon>Endopterygota</taxon>
        <taxon>Diptera</taxon>
        <taxon>Brachycera</taxon>
        <taxon>Muscomorpha</taxon>
        <taxon>Hippoboscoidea</taxon>
        <taxon>Glossinidae</taxon>
        <taxon>Glossina</taxon>
    </lineage>
</organism>